<sequence length="70" mass="6562">MTGGDVNPSFTGSCPTGAIPLGANLTVNGTPVAVSITSVTGNTATITVNGTVPGTGALVGTLTLVCAATT</sequence>
<reference evidence="2" key="1">
    <citation type="journal article" date="2019" name="Int. J. Syst. Evol. Microbiol.">
        <title>The Global Catalogue of Microorganisms (GCM) 10K type strain sequencing project: providing services to taxonomists for standard genome sequencing and annotation.</title>
        <authorList>
            <consortium name="The Broad Institute Genomics Platform"/>
            <consortium name="The Broad Institute Genome Sequencing Center for Infectious Disease"/>
            <person name="Wu L."/>
            <person name="Ma J."/>
        </authorList>
    </citation>
    <scope>NUCLEOTIDE SEQUENCE [LARGE SCALE GENOMIC DNA]</scope>
    <source>
        <strain evidence="2">JCM 9091</strain>
    </source>
</reference>
<organism evidence="1 2">
    <name type="scientific">Streptomyces glomeratus</name>
    <dbReference type="NCBI Taxonomy" id="284452"/>
    <lineage>
        <taxon>Bacteria</taxon>
        <taxon>Bacillati</taxon>
        <taxon>Actinomycetota</taxon>
        <taxon>Actinomycetes</taxon>
        <taxon>Kitasatosporales</taxon>
        <taxon>Streptomycetaceae</taxon>
        <taxon>Streptomyces</taxon>
    </lineage>
</organism>
<dbReference type="EMBL" id="BAAAUF010000025">
    <property type="protein sequence ID" value="GAA3048560.1"/>
    <property type="molecule type" value="Genomic_DNA"/>
</dbReference>
<accession>A0ABP6LNW4</accession>
<name>A0ABP6LNW4_9ACTN</name>
<protein>
    <submittedName>
        <fullName evidence="1">Uncharacterized protein</fullName>
    </submittedName>
</protein>
<comment type="caution">
    <text evidence="1">The sequence shown here is derived from an EMBL/GenBank/DDBJ whole genome shotgun (WGS) entry which is preliminary data.</text>
</comment>
<keyword evidence="2" id="KW-1185">Reference proteome</keyword>
<evidence type="ECO:0000313" key="1">
    <source>
        <dbReference type="EMBL" id="GAA3048560.1"/>
    </source>
</evidence>
<dbReference type="Proteomes" id="UP001501532">
    <property type="component" value="Unassembled WGS sequence"/>
</dbReference>
<gene>
    <name evidence="1" type="ORF">GCM10010448_34550</name>
</gene>
<proteinExistence type="predicted"/>
<evidence type="ECO:0000313" key="2">
    <source>
        <dbReference type="Proteomes" id="UP001501532"/>
    </source>
</evidence>